<gene>
    <name evidence="8" type="ORF">I7I52_12705</name>
</gene>
<protein>
    <recommendedName>
        <fullName evidence="3">Altered inheritance of mitochondria protein 9, mitochondrial</fullName>
    </recommendedName>
    <alternativeName>
        <fullName evidence="6">Found in mitochondrial proteome protein 29</fullName>
    </alternativeName>
</protein>
<dbReference type="EMBL" id="JAEVHI010000008">
    <property type="protein sequence ID" value="KAG5286915.1"/>
    <property type="molecule type" value="Genomic_DNA"/>
</dbReference>
<name>A0A8H7Y757_AJECA</name>
<evidence type="ECO:0000256" key="5">
    <source>
        <dbReference type="ARBA" id="ARBA00023128"/>
    </source>
</evidence>
<dbReference type="PANTHER" id="PTHR36091:SF1">
    <property type="entry name" value="ALTERED INHERITANCE OF MITOCHONDRIA PROTEIN 9, MITOCHONDRIAL"/>
    <property type="match status" value="1"/>
</dbReference>
<evidence type="ECO:0000256" key="2">
    <source>
        <dbReference type="ARBA" id="ARBA00005543"/>
    </source>
</evidence>
<dbReference type="GO" id="GO:0005739">
    <property type="term" value="C:mitochondrion"/>
    <property type="evidence" value="ECO:0007669"/>
    <property type="project" value="UniProtKB-SubCell"/>
</dbReference>
<keyword evidence="4" id="KW-0809">Transit peptide</keyword>
<evidence type="ECO:0000313" key="8">
    <source>
        <dbReference type="EMBL" id="KAG5286915.1"/>
    </source>
</evidence>
<dbReference type="Gene3D" id="3.30.200.20">
    <property type="entry name" value="Phosphorylase Kinase, domain 1"/>
    <property type="match status" value="1"/>
</dbReference>
<dbReference type="InterPro" id="IPR051035">
    <property type="entry name" value="Mito_inheritance_9"/>
</dbReference>
<dbReference type="PANTHER" id="PTHR36091">
    <property type="entry name" value="ALTERED INHERITANCE OF MITOCHONDRIA PROTEIN 9, MITOCHONDRIAL"/>
    <property type="match status" value="1"/>
</dbReference>
<evidence type="ECO:0000256" key="4">
    <source>
        <dbReference type="ARBA" id="ARBA00022946"/>
    </source>
</evidence>
<dbReference type="AlphaFoldDB" id="A0A8H7Y757"/>
<dbReference type="Gene3D" id="3.90.1200.10">
    <property type="match status" value="1"/>
</dbReference>
<sequence>MWKRPAICLPKLAGGFRALFPNIRRTSRPALLPQERSISHSIDHDDLFRYSSGRWLVDEKQQLEQRFVKFNVERLCREAVSLFRDATKCVRVVKVEGNFNKAFLLTMDDGSEVIAKLPCRNAGTRSLITASEVATLQFLKSRTSIHVPEVFAWSADPENPIGSEYILMEKIQGVALAEKWGTMHLLERYKVIDQIVEMEKELGSLEFPGFGSLYLRNSLPSRCRHYPLPLDLDPNGLYCLGPSCNQQRRDNDRAKMSGPWPSFLEFALSIPQREMDSIGDPKSELHHDDRFGERPSLNEYKLLLQKAIDILPILSRDPRVIEVAGPTLWHTDLHLGNIFVSPDDPTTILGIIDWQSSQVGPFFIQARFPEFLKPPKHYYPGTKLPTLPDNFDDLDSERKEQATKENILASQSKYYEMSSLANNKRVYDALKLDRRIWEPFTCCRRFSNGSMVPLRNSMIRISQDWTLLGLPGNCPLSFTEEELRRHNEQAVQYQDMLYLWDIVKTQLSTDDSGWVPVERWKKTNEVNRSLFDMYVETMSEELSPDVALKIWPFPPKDL</sequence>
<dbReference type="SUPFAM" id="SSF56112">
    <property type="entry name" value="Protein kinase-like (PK-like)"/>
    <property type="match status" value="1"/>
</dbReference>
<comment type="caution">
    <text evidence="8">The sequence shown here is derived from an EMBL/GenBank/DDBJ whole genome shotgun (WGS) entry which is preliminary data.</text>
</comment>
<dbReference type="OrthoDB" id="2831558at2759"/>
<evidence type="ECO:0000256" key="6">
    <source>
        <dbReference type="ARBA" id="ARBA00031849"/>
    </source>
</evidence>
<keyword evidence="5" id="KW-0496">Mitochondrion</keyword>
<feature type="domain" description="Aminoglycoside phosphotransferase" evidence="7">
    <location>
        <begin position="100"/>
        <end position="362"/>
    </location>
</feature>
<keyword evidence="8" id="KW-0808">Transferase</keyword>
<comment type="subcellular location">
    <subcellularLocation>
        <location evidence="1">Mitochondrion</location>
    </subcellularLocation>
</comment>
<dbReference type="VEuPathDB" id="FungiDB:I7I52_12705"/>
<organism evidence="8 9">
    <name type="scientific">Ajellomyces capsulatus</name>
    <name type="common">Darling's disease fungus</name>
    <name type="synonym">Histoplasma capsulatum</name>
    <dbReference type="NCBI Taxonomy" id="5037"/>
    <lineage>
        <taxon>Eukaryota</taxon>
        <taxon>Fungi</taxon>
        <taxon>Dikarya</taxon>
        <taxon>Ascomycota</taxon>
        <taxon>Pezizomycotina</taxon>
        <taxon>Eurotiomycetes</taxon>
        <taxon>Eurotiomycetidae</taxon>
        <taxon>Onygenales</taxon>
        <taxon>Ajellomycetaceae</taxon>
        <taxon>Histoplasma</taxon>
    </lineage>
</organism>
<proteinExistence type="inferred from homology"/>
<reference evidence="8 9" key="1">
    <citation type="submission" date="2021-01" db="EMBL/GenBank/DDBJ databases">
        <title>Chromosome-level genome assembly of a human fungal pathogen reveals clustering of transcriptionally co-regulated genes.</title>
        <authorList>
            <person name="Voorhies M."/>
            <person name="Cohen S."/>
            <person name="Shea T.P."/>
            <person name="Petrus S."/>
            <person name="Munoz J.F."/>
            <person name="Poplawski S."/>
            <person name="Goldman W.E."/>
            <person name="Michael T."/>
            <person name="Cuomo C.A."/>
            <person name="Sil A."/>
            <person name="Beyhan S."/>
        </authorList>
    </citation>
    <scope>NUCLEOTIDE SEQUENCE [LARGE SCALE GENOMIC DNA]</scope>
    <source>
        <strain evidence="8 9">G184AR</strain>
    </source>
</reference>
<evidence type="ECO:0000256" key="1">
    <source>
        <dbReference type="ARBA" id="ARBA00004173"/>
    </source>
</evidence>
<comment type="similarity">
    <text evidence="2">Belongs to the AIM9 family.</text>
</comment>
<dbReference type="Pfam" id="PF01636">
    <property type="entry name" value="APH"/>
    <property type="match status" value="1"/>
</dbReference>
<dbReference type="GO" id="GO:0016740">
    <property type="term" value="F:transferase activity"/>
    <property type="evidence" value="ECO:0007669"/>
    <property type="project" value="UniProtKB-KW"/>
</dbReference>
<dbReference type="InterPro" id="IPR002575">
    <property type="entry name" value="Aminoglycoside_PTrfase"/>
</dbReference>
<dbReference type="InterPro" id="IPR011009">
    <property type="entry name" value="Kinase-like_dom_sf"/>
</dbReference>
<dbReference type="Proteomes" id="UP000670092">
    <property type="component" value="Unassembled WGS sequence"/>
</dbReference>
<evidence type="ECO:0000313" key="9">
    <source>
        <dbReference type="Proteomes" id="UP000670092"/>
    </source>
</evidence>
<evidence type="ECO:0000259" key="7">
    <source>
        <dbReference type="Pfam" id="PF01636"/>
    </source>
</evidence>
<evidence type="ECO:0000256" key="3">
    <source>
        <dbReference type="ARBA" id="ARBA00016197"/>
    </source>
</evidence>
<accession>A0A8H7Y757</accession>